<feature type="domain" description="KIB1-4 beta-propeller" evidence="1">
    <location>
        <begin position="50"/>
        <end position="347"/>
    </location>
</feature>
<reference evidence="2 3" key="1">
    <citation type="submission" date="2017-09" db="EMBL/GenBank/DDBJ databases">
        <title>WGS assembly of Aquilegia coerulea Goldsmith.</title>
        <authorList>
            <person name="Hodges S."/>
            <person name="Kramer E."/>
            <person name="Nordborg M."/>
            <person name="Tomkins J."/>
            <person name="Borevitz J."/>
            <person name="Derieg N."/>
            <person name="Yan J."/>
            <person name="Mihaltcheva S."/>
            <person name="Hayes R.D."/>
            <person name="Rokhsar D."/>
        </authorList>
    </citation>
    <scope>NUCLEOTIDE SEQUENCE [LARGE SCALE GENOMIC DNA]</scope>
    <source>
        <strain evidence="3">cv. Goldsmith</strain>
    </source>
</reference>
<dbReference type="Pfam" id="PF03478">
    <property type="entry name" value="Beta-prop_KIB1-4"/>
    <property type="match status" value="1"/>
</dbReference>
<dbReference type="Proteomes" id="UP000230069">
    <property type="component" value="Unassembled WGS sequence"/>
</dbReference>
<evidence type="ECO:0000313" key="3">
    <source>
        <dbReference type="Proteomes" id="UP000230069"/>
    </source>
</evidence>
<dbReference type="PANTHER" id="PTHR44259:SF114">
    <property type="entry name" value="OS06G0707300 PROTEIN"/>
    <property type="match status" value="1"/>
</dbReference>
<name>A0A2G5CNK5_AQUCA</name>
<dbReference type="PANTHER" id="PTHR44259">
    <property type="entry name" value="OS07G0183000 PROTEIN-RELATED"/>
    <property type="match status" value="1"/>
</dbReference>
<dbReference type="InterPro" id="IPR050942">
    <property type="entry name" value="F-box_BR-signaling"/>
</dbReference>
<gene>
    <name evidence="2" type="ORF">AQUCO_04300061v1</name>
</gene>
<dbReference type="OrthoDB" id="642536at2759"/>
<keyword evidence="3" id="KW-1185">Reference proteome</keyword>
<dbReference type="EMBL" id="KZ305060">
    <property type="protein sequence ID" value="PIA32864.1"/>
    <property type="molecule type" value="Genomic_DNA"/>
</dbReference>
<proteinExistence type="predicted"/>
<dbReference type="InterPro" id="IPR005174">
    <property type="entry name" value="KIB1-4_b-propeller"/>
</dbReference>
<evidence type="ECO:0000313" key="2">
    <source>
        <dbReference type="EMBL" id="PIA32864.1"/>
    </source>
</evidence>
<protein>
    <recommendedName>
        <fullName evidence="1">KIB1-4 beta-propeller domain-containing protein</fullName>
    </recommendedName>
</protein>
<dbReference type="AlphaFoldDB" id="A0A2G5CNK5"/>
<organism evidence="2 3">
    <name type="scientific">Aquilegia coerulea</name>
    <name type="common">Rocky mountain columbine</name>
    <dbReference type="NCBI Taxonomy" id="218851"/>
    <lineage>
        <taxon>Eukaryota</taxon>
        <taxon>Viridiplantae</taxon>
        <taxon>Streptophyta</taxon>
        <taxon>Embryophyta</taxon>
        <taxon>Tracheophyta</taxon>
        <taxon>Spermatophyta</taxon>
        <taxon>Magnoliopsida</taxon>
        <taxon>Ranunculales</taxon>
        <taxon>Ranunculaceae</taxon>
        <taxon>Thalictroideae</taxon>
        <taxon>Aquilegia</taxon>
    </lineage>
</organism>
<accession>A0A2G5CNK5</accession>
<dbReference type="STRING" id="218851.A0A2G5CNK5"/>
<dbReference type="InParanoid" id="A0A2G5CNK5"/>
<sequence length="375" mass="43116">MEECWYEADDTFNDPITASLQAPPKNKFKGVPMLMMPDSENKDARRLIDIINDEVYEVMLPEANEKQCCGSSHGWLIMVDKSSVITLLNPLTGSQFQLPPLSTSLKALESHAEKDERQHYHKLAFCLQTLFYFFKWIISKVSFQAKTNFTSPNIDIPYKVILSTNPSKRLKECIAMAIFGKLRKLAFCKIGDKTWTFVEDPRCFFDDIVFSSNNFFAVDEYGGVVKCDLLPSPKLTEITPPWCFKGQKIYLTDSPWGLLLTIRYIEKRSCSVYKTKKFQVYKLHQIFHEWLDMKNLGGNMMFLGQNHSVLVSPCRFSQRSGDCIYFTDDYLERHVEGIIGGIDVGFFDMGDKRIELLYAEGDVKSISPIPTWVII</sequence>
<evidence type="ECO:0000259" key="1">
    <source>
        <dbReference type="Pfam" id="PF03478"/>
    </source>
</evidence>